<organism evidence="5 6">
    <name type="scientific">Daucus carota subsp. sativus</name>
    <name type="common">Carrot</name>
    <dbReference type="NCBI Taxonomy" id="79200"/>
    <lineage>
        <taxon>Eukaryota</taxon>
        <taxon>Viridiplantae</taxon>
        <taxon>Streptophyta</taxon>
        <taxon>Embryophyta</taxon>
        <taxon>Tracheophyta</taxon>
        <taxon>Spermatophyta</taxon>
        <taxon>Magnoliopsida</taxon>
        <taxon>eudicotyledons</taxon>
        <taxon>Gunneridae</taxon>
        <taxon>Pentapetalae</taxon>
        <taxon>asterids</taxon>
        <taxon>campanulids</taxon>
        <taxon>Apiales</taxon>
        <taxon>Apiaceae</taxon>
        <taxon>Apioideae</taxon>
        <taxon>Scandiceae</taxon>
        <taxon>Daucinae</taxon>
        <taxon>Daucus</taxon>
        <taxon>Daucus sect. Daucus</taxon>
    </lineage>
</organism>
<feature type="transmembrane region" description="Helical" evidence="3">
    <location>
        <begin position="59"/>
        <end position="76"/>
    </location>
</feature>
<evidence type="ECO:0000313" key="6">
    <source>
        <dbReference type="Proteomes" id="UP000077755"/>
    </source>
</evidence>
<dbReference type="Proteomes" id="UP000077755">
    <property type="component" value="Chromosome 4"/>
</dbReference>
<protein>
    <recommendedName>
        <fullName evidence="4">Phosphatidylinositol N-acetylglucosaminyltransferase subunit H conserved domain-containing protein</fullName>
    </recommendedName>
</protein>
<evidence type="ECO:0000256" key="3">
    <source>
        <dbReference type="SAM" id="Phobius"/>
    </source>
</evidence>
<keyword evidence="3" id="KW-0812">Transmembrane</keyword>
<keyword evidence="3" id="KW-0472">Membrane</keyword>
<comment type="similarity">
    <text evidence="2">Belongs to the PIGH family.</text>
</comment>
<gene>
    <name evidence="5" type="ORF">DCAR_0416630</name>
</gene>
<evidence type="ECO:0000256" key="2">
    <source>
        <dbReference type="ARBA" id="ARBA00009610"/>
    </source>
</evidence>
<dbReference type="PANTHER" id="PTHR15231">
    <property type="entry name" value="PHOSPHATIDYLINOSITOL N-ACETYLGLUCOSAMINYLTRANSFERASE SUBUNIT H"/>
    <property type="match status" value="1"/>
</dbReference>
<evidence type="ECO:0000256" key="1">
    <source>
        <dbReference type="ARBA" id="ARBA00004687"/>
    </source>
</evidence>
<comment type="pathway">
    <text evidence="1">Glycolipid biosynthesis; glycosylphosphatidylinositol-anchor biosynthesis.</text>
</comment>
<dbReference type="GO" id="GO:0000506">
    <property type="term" value="C:glycosylphosphatidylinositol-N-acetylglucosaminyltransferase (GPI-GnT) complex"/>
    <property type="evidence" value="ECO:0007669"/>
    <property type="project" value="InterPro"/>
</dbReference>
<dbReference type="PANTHER" id="PTHR15231:SF1">
    <property type="entry name" value="PHOSPHATIDYLINOSITOL N-ACETYLGLUCOSAMINYLTRANSFERASE SUBUNIT H"/>
    <property type="match status" value="1"/>
</dbReference>
<dbReference type="InterPro" id="IPR044215">
    <property type="entry name" value="PIG-H"/>
</dbReference>
<reference evidence="5" key="1">
    <citation type="journal article" date="2016" name="Nat. Genet.">
        <title>A high-quality carrot genome assembly provides new insights into carotenoid accumulation and asterid genome evolution.</title>
        <authorList>
            <person name="Iorizzo M."/>
            <person name="Ellison S."/>
            <person name="Senalik D."/>
            <person name="Zeng P."/>
            <person name="Satapoomin P."/>
            <person name="Huang J."/>
            <person name="Bowman M."/>
            <person name="Iovene M."/>
            <person name="Sanseverino W."/>
            <person name="Cavagnaro P."/>
            <person name="Yildiz M."/>
            <person name="Macko-Podgorni A."/>
            <person name="Moranska E."/>
            <person name="Grzebelus E."/>
            <person name="Grzebelus D."/>
            <person name="Ashrafi H."/>
            <person name="Zheng Z."/>
            <person name="Cheng S."/>
            <person name="Spooner D."/>
            <person name="Van Deynze A."/>
            <person name="Simon P."/>
        </authorList>
    </citation>
    <scope>NUCLEOTIDE SEQUENCE</scope>
    <source>
        <tissue evidence="5">Leaf</tissue>
    </source>
</reference>
<dbReference type="EMBL" id="CP093346">
    <property type="protein sequence ID" value="WOG97290.1"/>
    <property type="molecule type" value="Genomic_DNA"/>
</dbReference>
<feature type="domain" description="Phosphatidylinositol N-acetylglucosaminyltransferase subunit H conserved" evidence="4">
    <location>
        <begin position="83"/>
        <end position="146"/>
    </location>
</feature>
<keyword evidence="6" id="KW-1185">Reference proteome</keyword>
<proteinExistence type="inferred from homology"/>
<reference evidence="5" key="2">
    <citation type="submission" date="2022-03" db="EMBL/GenBank/DDBJ databases">
        <title>Draft title - Genomic analysis of global carrot germplasm unveils the trajectory of domestication and the origin of high carotenoid orange carrot.</title>
        <authorList>
            <person name="Iorizzo M."/>
            <person name="Ellison S."/>
            <person name="Senalik D."/>
            <person name="Macko-Podgorni A."/>
            <person name="Grzebelus D."/>
            <person name="Bostan H."/>
            <person name="Rolling W."/>
            <person name="Curaba J."/>
            <person name="Simon P."/>
        </authorList>
    </citation>
    <scope>NUCLEOTIDE SEQUENCE</scope>
    <source>
        <tissue evidence="5">Leaf</tissue>
    </source>
</reference>
<dbReference type="InterPro" id="IPR019328">
    <property type="entry name" value="PIGH-H_dom"/>
</dbReference>
<evidence type="ECO:0000259" key="4">
    <source>
        <dbReference type="Pfam" id="PF10181"/>
    </source>
</evidence>
<evidence type="ECO:0000313" key="5">
    <source>
        <dbReference type="EMBL" id="WOG97290.1"/>
    </source>
</evidence>
<feature type="transmembrane region" description="Helical" evidence="3">
    <location>
        <begin position="31"/>
        <end position="52"/>
    </location>
</feature>
<dbReference type="GO" id="GO:0006506">
    <property type="term" value="P:GPI anchor biosynthetic process"/>
    <property type="evidence" value="ECO:0007669"/>
    <property type="project" value="InterPro"/>
</dbReference>
<dbReference type="Pfam" id="PF10181">
    <property type="entry name" value="PIG-H"/>
    <property type="match status" value="1"/>
</dbReference>
<accession>A0AAF1AYQ7</accession>
<keyword evidence="3" id="KW-1133">Transmembrane helix</keyword>
<dbReference type="AlphaFoldDB" id="A0AAF1AYQ7"/>
<sequence>MVESNARFTYIHHYTTLLDTHHLVVRPNASVTFFLFISRFLLVVIPFLLLLLKDKSATLLLWILLVIALLIKSLLWKHVDKESIIIMPSFGVQLETQYRSGSKFRRFIPMSKILKPVLNECVTPVTCYWSLSLIVRGEEELTLVFKELHPPIKMLVPIWKALCTAADCR</sequence>
<name>A0AAF1AYQ7_DAUCS</name>